<dbReference type="PANTHER" id="PTHR30269">
    <property type="entry name" value="TRANSMEMBRANE PROTEIN YFCA"/>
    <property type="match status" value="1"/>
</dbReference>
<evidence type="ECO:0000256" key="1">
    <source>
        <dbReference type="ARBA" id="ARBA00004651"/>
    </source>
</evidence>
<feature type="transmembrane region" description="Helical" evidence="8">
    <location>
        <begin position="137"/>
        <end position="165"/>
    </location>
</feature>
<evidence type="ECO:0000256" key="5">
    <source>
        <dbReference type="ARBA" id="ARBA00022692"/>
    </source>
</evidence>
<dbReference type="eggNOG" id="COG0730">
    <property type="taxonomic scope" value="Bacteria"/>
</dbReference>
<gene>
    <name evidence="9" type="ORF">METUNv1_03259</name>
</gene>
<keyword evidence="5 8" id="KW-0812">Transmembrane</keyword>
<dbReference type="AlphaFoldDB" id="F5RGG2"/>
<keyword evidence="3" id="KW-0813">Transport</keyword>
<dbReference type="InterPro" id="IPR002781">
    <property type="entry name" value="TM_pro_TauE-like"/>
</dbReference>
<comment type="caution">
    <text evidence="9">The sequence shown here is derived from an EMBL/GenBank/DDBJ whole genome shotgun (WGS) entry which is preliminary data.</text>
</comment>
<evidence type="ECO:0000256" key="3">
    <source>
        <dbReference type="ARBA" id="ARBA00022448"/>
    </source>
</evidence>
<evidence type="ECO:0000256" key="7">
    <source>
        <dbReference type="ARBA" id="ARBA00023136"/>
    </source>
</evidence>
<dbReference type="RefSeq" id="WP_008063546.1">
    <property type="nucleotide sequence ID" value="NZ_AFHG01000057.1"/>
</dbReference>
<dbReference type="OrthoDB" id="554695at2"/>
<dbReference type="EMBL" id="AFHG01000057">
    <property type="protein sequence ID" value="EGK70354.1"/>
    <property type="molecule type" value="Genomic_DNA"/>
</dbReference>
<keyword evidence="10" id="KW-1185">Reference proteome</keyword>
<feature type="transmembrane region" description="Helical" evidence="8">
    <location>
        <begin position="100"/>
        <end position="117"/>
    </location>
</feature>
<name>F5RGG2_METUF</name>
<keyword evidence="4 8" id="KW-1003">Cell membrane</keyword>
<dbReference type="PANTHER" id="PTHR30269:SF0">
    <property type="entry name" value="MEMBRANE TRANSPORTER PROTEIN YFCA-RELATED"/>
    <property type="match status" value="1"/>
</dbReference>
<feature type="transmembrane region" description="Helical" evidence="8">
    <location>
        <begin position="230"/>
        <end position="248"/>
    </location>
</feature>
<proteinExistence type="inferred from homology"/>
<evidence type="ECO:0000313" key="10">
    <source>
        <dbReference type="Proteomes" id="UP000005019"/>
    </source>
</evidence>
<keyword evidence="6 8" id="KW-1133">Transmembrane helix</keyword>
<dbReference type="Pfam" id="PF01925">
    <property type="entry name" value="TauE"/>
    <property type="match status" value="1"/>
</dbReference>
<evidence type="ECO:0000256" key="8">
    <source>
        <dbReference type="RuleBase" id="RU363041"/>
    </source>
</evidence>
<reference evidence="9 10" key="1">
    <citation type="journal article" date="2011" name="J. Bacteriol.">
        <title>Genome sequence of Methyloversatilis universalis FAM5T, a methylotrophic representative of the order Rhodocyclales.</title>
        <authorList>
            <person name="Kittichotirat W."/>
            <person name="Good N.M."/>
            <person name="Hall R."/>
            <person name="Bringel F."/>
            <person name="Lajus A."/>
            <person name="Medigue C."/>
            <person name="Smalley N.E."/>
            <person name="Beck D."/>
            <person name="Bumgarner R."/>
            <person name="Vuilleumier S."/>
            <person name="Kalyuzhnaya M.G."/>
        </authorList>
    </citation>
    <scope>NUCLEOTIDE SEQUENCE [LARGE SCALE GENOMIC DNA]</scope>
    <source>
        <strain evidence="10">ATCC BAA-1314 / JCM 13912 / FAM5</strain>
    </source>
</reference>
<feature type="transmembrane region" description="Helical" evidence="8">
    <location>
        <begin position="74"/>
        <end position="94"/>
    </location>
</feature>
<comment type="subcellular location">
    <subcellularLocation>
        <location evidence="1 8">Cell membrane</location>
        <topology evidence="1 8">Multi-pass membrane protein</topology>
    </subcellularLocation>
</comment>
<evidence type="ECO:0000256" key="4">
    <source>
        <dbReference type="ARBA" id="ARBA00022475"/>
    </source>
</evidence>
<dbReference type="InterPro" id="IPR052017">
    <property type="entry name" value="TSUP"/>
</dbReference>
<accession>F5RGG2</accession>
<dbReference type="Proteomes" id="UP000005019">
    <property type="component" value="Unassembled WGS sequence"/>
</dbReference>
<feature type="transmembrane region" description="Helical" evidence="8">
    <location>
        <begin position="44"/>
        <end position="62"/>
    </location>
</feature>
<comment type="similarity">
    <text evidence="2 8">Belongs to the 4-toluene sulfonate uptake permease (TSUP) (TC 2.A.102) family.</text>
</comment>
<evidence type="ECO:0000256" key="6">
    <source>
        <dbReference type="ARBA" id="ARBA00022989"/>
    </source>
</evidence>
<dbReference type="GO" id="GO:0005886">
    <property type="term" value="C:plasma membrane"/>
    <property type="evidence" value="ECO:0007669"/>
    <property type="project" value="UniProtKB-SubCell"/>
</dbReference>
<evidence type="ECO:0000313" key="9">
    <source>
        <dbReference type="EMBL" id="EGK70354.1"/>
    </source>
</evidence>
<feature type="transmembrane region" description="Helical" evidence="8">
    <location>
        <begin position="193"/>
        <end position="218"/>
    </location>
</feature>
<keyword evidence="7 8" id="KW-0472">Membrane</keyword>
<evidence type="ECO:0000256" key="2">
    <source>
        <dbReference type="ARBA" id="ARBA00009142"/>
    </source>
</evidence>
<protein>
    <recommendedName>
        <fullName evidence="8">Probable membrane transporter protein</fullName>
    </recommendedName>
</protein>
<organism evidence="9 10">
    <name type="scientific">Methyloversatilis universalis (strain ATCC BAA-1314 / DSM 25237 / JCM 13912 / CCUG 52030 / FAM5)</name>
    <dbReference type="NCBI Taxonomy" id="1000565"/>
    <lineage>
        <taxon>Bacteria</taxon>
        <taxon>Pseudomonadati</taxon>
        <taxon>Pseudomonadota</taxon>
        <taxon>Betaproteobacteria</taxon>
        <taxon>Nitrosomonadales</taxon>
        <taxon>Sterolibacteriaceae</taxon>
        <taxon>Methyloversatilis</taxon>
    </lineage>
</organism>
<sequence>MLTDLALLCAGAFFAGLVDAMVGGGGLVQVPLLFNVFPGASPATLFGTNKAVSIVGTGFAARRYLASVEMDWAVLGRAALAAFIASYAGAAAVGLFHPQALRPVVIVLLLAVLLYTLKKKDFGVMRGAVDHPPRHGLALMLGAGIGFYDGFFGPGTGSFLIFLFARCYAWDFLRASAAAKVVNVSTNLAALSWFVPAGAIMLKVAAAMAVANLAGAWVGSHLAMKNGAAFVRRVFIAVVSVLIARLCWDTFAG</sequence>